<dbReference type="RefSeq" id="WP_170970552.1">
    <property type="nucleotide sequence ID" value="NZ_OCNE01000008.1"/>
</dbReference>
<accession>A0A286DWJ9</accession>
<dbReference type="CDD" id="cd05829">
    <property type="entry name" value="Sortase_F"/>
    <property type="match status" value="1"/>
</dbReference>
<name>A0A286DWJ9_9ACTN</name>
<evidence type="ECO:0000256" key="2">
    <source>
        <dbReference type="SAM" id="MobiDB-lite"/>
    </source>
</evidence>
<keyword evidence="1" id="KW-0378">Hydrolase</keyword>
<dbReference type="Gene3D" id="2.40.260.10">
    <property type="entry name" value="Sortase"/>
    <property type="match status" value="1"/>
</dbReference>
<dbReference type="EMBL" id="OCNE01000008">
    <property type="protein sequence ID" value="SOD63003.1"/>
    <property type="molecule type" value="Genomic_DNA"/>
</dbReference>
<proteinExistence type="predicted"/>
<dbReference type="NCBIfam" id="NF033748">
    <property type="entry name" value="class_F_sortase"/>
    <property type="match status" value="1"/>
</dbReference>
<dbReference type="AlphaFoldDB" id="A0A286DWJ9"/>
<evidence type="ECO:0000256" key="1">
    <source>
        <dbReference type="ARBA" id="ARBA00022801"/>
    </source>
</evidence>
<organism evidence="3 4">
    <name type="scientific">Streptomyces zhaozhouensis</name>
    <dbReference type="NCBI Taxonomy" id="1300267"/>
    <lineage>
        <taxon>Bacteria</taxon>
        <taxon>Bacillati</taxon>
        <taxon>Actinomycetota</taxon>
        <taxon>Actinomycetes</taxon>
        <taxon>Kitasatosporales</taxon>
        <taxon>Streptomycetaceae</taxon>
        <taxon>Streptomyces</taxon>
    </lineage>
</organism>
<feature type="compositionally biased region" description="Basic and acidic residues" evidence="2">
    <location>
        <begin position="1"/>
        <end position="15"/>
    </location>
</feature>
<evidence type="ECO:0000313" key="3">
    <source>
        <dbReference type="EMBL" id="SOD63003.1"/>
    </source>
</evidence>
<keyword evidence="4" id="KW-1185">Reference proteome</keyword>
<dbReference type="Pfam" id="PF04203">
    <property type="entry name" value="Sortase"/>
    <property type="match status" value="1"/>
</dbReference>
<protein>
    <submittedName>
        <fullName evidence="3">Sortase family protein</fullName>
    </submittedName>
</protein>
<sequence>MRLGEHRPVARRPEEPCPEETLGWGTRAAFGLMAGTVALGLTMMAGAVAAPDEGPPRPAPGAASAPPTGAGPAPLARAEPTWVTIPAIGVDAPLTSVGLDPEGWVDAPPQEVDNLAGWFRDAAAPGAAGTAVLVGHVDNASGPAVFYGLGELAPGDTVHVVREDGVEVTFTVYETAVYAKDQLPERVYRDTDRPELRILTCGGSFEPETGGYRDNVVVYATLTGAE</sequence>
<feature type="region of interest" description="Disordered" evidence="2">
    <location>
        <begin position="50"/>
        <end position="76"/>
    </location>
</feature>
<feature type="region of interest" description="Disordered" evidence="2">
    <location>
        <begin position="1"/>
        <end position="22"/>
    </location>
</feature>
<dbReference type="Proteomes" id="UP000219072">
    <property type="component" value="Unassembled WGS sequence"/>
</dbReference>
<feature type="compositionally biased region" description="Low complexity" evidence="2">
    <location>
        <begin position="60"/>
        <end position="76"/>
    </location>
</feature>
<reference evidence="3 4" key="1">
    <citation type="submission" date="2017-09" db="EMBL/GenBank/DDBJ databases">
        <authorList>
            <person name="Ehlers B."/>
            <person name="Leendertz F.H."/>
        </authorList>
    </citation>
    <scope>NUCLEOTIDE SEQUENCE [LARGE SCALE GENOMIC DNA]</scope>
    <source>
        <strain evidence="3 4">CGMCC 4.7095</strain>
    </source>
</reference>
<dbReference type="InterPro" id="IPR023365">
    <property type="entry name" value="Sortase_dom-sf"/>
</dbReference>
<dbReference type="InterPro" id="IPR042001">
    <property type="entry name" value="Sortase_F"/>
</dbReference>
<evidence type="ECO:0000313" key="4">
    <source>
        <dbReference type="Proteomes" id="UP000219072"/>
    </source>
</evidence>
<gene>
    <name evidence="3" type="ORF">SAMN06297387_108166</name>
</gene>
<dbReference type="GO" id="GO:0016787">
    <property type="term" value="F:hydrolase activity"/>
    <property type="evidence" value="ECO:0007669"/>
    <property type="project" value="UniProtKB-KW"/>
</dbReference>
<dbReference type="SUPFAM" id="SSF63817">
    <property type="entry name" value="Sortase"/>
    <property type="match status" value="1"/>
</dbReference>
<dbReference type="InterPro" id="IPR005754">
    <property type="entry name" value="Sortase"/>
</dbReference>